<protein>
    <submittedName>
        <fullName evidence="2">Uncharacterized protein</fullName>
    </submittedName>
</protein>
<evidence type="ECO:0000256" key="1">
    <source>
        <dbReference type="SAM" id="MobiDB-lite"/>
    </source>
</evidence>
<proteinExistence type="predicted"/>
<dbReference type="Proteomes" id="UP001437256">
    <property type="component" value="Unassembled WGS sequence"/>
</dbReference>
<feature type="compositionally biased region" description="Basic and acidic residues" evidence="1">
    <location>
        <begin position="193"/>
        <end position="210"/>
    </location>
</feature>
<evidence type="ECO:0000313" key="2">
    <source>
        <dbReference type="EMBL" id="KAL0065145.1"/>
    </source>
</evidence>
<accession>A0ABR2ZTY6</accession>
<dbReference type="EMBL" id="JBBXMP010000051">
    <property type="protein sequence ID" value="KAL0065145.1"/>
    <property type="molecule type" value="Genomic_DNA"/>
</dbReference>
<evidence type="ECO:0000313" key="3">
    <source>
        <dbReference type="Proteomes" id="UP001437256"/>
    </source>
</evidence>
<sequence length="249" mass="28016">MNFDWMEAMHIVQCVHKCSEDQFRVIPGHFSLPLTKLRKTLNGPFPTDPQIDYGYLESFGKDWGNVDQWNKKNLIEILSKHINEYPHSNAESSHGPGKLKISPLVMSPAGLELITLVNNHLAEERKTYQNLPSHNQISWRDAMEQVKVAYPGLPPDHFKDIVHKGIFLPPPRGHSPQQEAGVGIQAENSSGTTRDREADRNEQMEDRSDLKPSPQPEPGKLDEQGPLVGDAEAGKYSNATSSDREFCGW</sequence>
<feature type="region of interest" description="Disordered" evidence="1">
    <location>
        <begin position="165"/>
        <end position="249"/>
    </location>
</feature>
<reference evidence="2 3" key="1">
    <citation type="submission" date="2024-05" db="EMBL/GenBank/DDBJ databases">
        <title>A draft genome resource for the thread blight pathogen Marasmius tenuissimus strain MS-2.</title>
        <authorList>
            <person name="Yulfo-Soto G.E."/>
            <person name="Baruah I.K."/>
            <person name="Amoako-Attah I."/>
            <person name="Bukari Y."/>
            <person name="Meinhardt L.W."/>
            <person name="Bailey B.A."/>
            <person name="Cohen S.P."/>
        </authorList>
    </citation>
    <scope>NUCLEOTIDE SEQUENCE [LARGE SCALE GENOMIC DNA]</scope>
    <source>
        <strain evidence="2 3">MS-2</strain>
    </source>
</reference>
<organism evidence="2 3">
    <name type="scientific">Marasmius tenuissimus</name>
    <dbReference type="NCBI Taxonomy" id="585030"/>
    <lineage>
        <taxon>Eukaryota</taxon>
        <taxon>Fungi</taxon>
        <taxon>Dikarya</taxon>
        <taxon>Basidiomycota</taxon>
        <taxon>Agaricomycotina</taxon>
        <taxon>Agaricomycetes</taxon>
        <taxon>Agaricomycetidae</taxon>
        <taxon>Agaricales</taxon>
        <taxon>Marasmiineae</taxon>
        <taxon>Marasmiaceae</taxon>
        <taxon>Marasmius</taxon>
    </lineage>
</organism>
<gene>
    <name evidence="2" type="ORF">AAF712_007815</name>
</gene>
<name>A0ABR2ZTY6_9AGAR</name>
<comment type="caution">
    <text evidence="2">The sequence shown here is derived from an EMBL/GenBank/DDBJ whole genome shotgun (WGS) entry which is preliminary data.</text>
</comment>
<keyword evidence="3" id="KW-1185">Reference proteome</keyword>